<evidence type="ECO:0000313" key="2">
    <source>
        <dbReference type="EMBL" id="MPC60751.1"/>
    </source>
</evidence>
<evidence type="ECO:0000313" key="3">
    <source>
        <dbReference type="Proteomes" id="UP000324222"/>
    </source>
</evidence>
<comment type="caution">
    <text evidence="2">The sequence shown here is derived from an EMBL/GenBank/DDBJ whole genome shotgun (WGS) entry which is preliminary data.</text>
</comment>
<gene>
    <name evidence="2" type="ORF">E2C01_054807</name>
</gene>
<keyword evidence="3" id="KW-1185">Reference proteome</keyword>
<protein>
    <submittedName>
        <fullName evidence="2">Uncharacterized protein</fullName>
    </submittedName>
</protein>
<sequence>MDPIPPPKFQRGGRFTRKRRRDNSTGEGNDSEGVTLKNTLRGFRGTVEPCVLWDPRVSKRTGSNPVHGLSVGWAFSLGATVS</sequence>
<accession>A0A5B7GKT4</accession>
<name>A0A5B7GKT4_PORTR</name>
<proteinExistence type="predicted"/>
<reference evidence="2 3" key="1">
    <citation type="submission" date="2019-05" db="EMBL/GenBank/DDBJ databases">
        <title>Another draft genome of Portunus trituberculatus and its Hox gene families provides insights of decapod evolution.</title>
        <authorList>
            <person name="Jeong J.-H."/>
            <person name="Song I."/>
            <person name="Kim S."/>
            <person name="Choi T."/>
            <person name="Kim D."/>
            <person name="Ryu S."/>
            <person name="Kim W."/>
        </authorList>
    </citation>
    <scope>NUCLEOTIDE SEQUENCE [LARGE SCALE GENOMIC DNA]</scope>
    <source>
        <tissue evidence="2">Muscle</tissue>
    </source>
</reference>
<dbReference type="EMBL" id="VSRR010017858">
    <property type="protein sequence ID" value="MPC60751.1"/>
    <property type="molecule type" value="Genomic_DNA"/>
</dbReference>
<organism evidence="2 3">
    <name type="scientific">Portunus trituberculatus</name>
    <name type="common">Swimming crab</name>
    <name type="synonym">Neptunus trituberculatus</name>
    <dbReference type="NCBI Taxonomy" id="210409"/>
    <lineage>
        <taxon>Eukaryota</taxon>
        <taxon>Metazoa</taxon>
        <taxon>Ecdysozoa</taxon>
        <taxon>Arthropoda</taxon>
        <taxon>Crustacea</taxon>
        <taxon>Multicrustacea</taxon>
        <taxon>Malacostraca</taxon>
        <taxon>Eumalacostraca</taxon>
        <taxon>Eucarida</taxon>
        <taxon>Decapoda</taxon>
        <taxon>Pleocyemata</taxon>
        <taxon>Brachyura</taxon>
        <taxon>Eubrachyura</taxon>
        <taxon>Portunoidea</taxon>
        <taxon>Portunidae</taxon>
        <taxon>Portuninae</taxon>
        <taxon>Portunus</taxon>
    </lineage>
</organism>
<dbReference type="AlphaFoldDB" id="A0A5B7GKT4"/>
<dbReference type="Proteomes" id="UP000324222">
    <property type="component" value="Unassembled WGS sequence"/>
</dbReference>
<feature type="region of interest" description="Disordered" evidence="1">
    <location>
        <begin position="1"/>
        <end position="37"/>
    </location>
</feature>
<evidence type="ECO:0000256" key="1">
    <source>
        <dbReference type="SAM" id="MobiDB-lite"/>
    </source>
</evidence>